<evidence type="ECO:0000313" key="2">
    <source>
        <dbReference type="EMBL" id="ACU94203.1"/>
    </source>
</evidence>
<dbReference type="Proteomes" id="UP000000954">
    <property type="component" value="Chromosome"/>
</dbReference>
<dbReference type="KEGG" id="ccu:Ccur_04810"/>
<keyword evidence="3" id="KW-1185">Reference proteome</keyword>
<reference evidence="2 3" key="1">
    <citation type="journal article" date="2009" name="Stand. Genomic Sci.">
        <title>Complete genome sequence of Cryptobacterium curtum type strain (12-3).</title>
        <authorList>
            <person name="Mavrommatis K."/>
            <person name="Pukall R."/>
            <person name="Rohde C."/>
            <person name="Chen F."/>
            <person name="Sims D."/>
            <person name="Brettin T."/>
            <person name="Kuske C."/>
            <person name="Detter J.C."/>
            <person name="Han C."/>
            <person name="Lapidus A."/>
            <person name="Copeland A."/>
            <person name="Glavina Del Rio T."/>
            <person name="Nolan M."/>
            <person name="Lucas S."/>
            <person name="Tice H."/>
            <person name="Cheng J.F."/>
            <person name="Bruce D."/>
            <person name="Goodwin L."/>
            <person name="Pitluck S."/>
            <person name="Ovchinnikova G."/>
            <person name="Pati A."/>
            <person name="Ivanova N."/>
            <person name="Chen A."/>
            <person name="Palaniappan K."/>
            <person name="Chain P."/>
            <person name="D'haeseleer P."/>
            <person name="Goker M."/>
            <person name="Bristow J."/>
            <person name="Eisen J.A."/>
            <person name="Markowitz V."/>
            <person name="Hugenholtz P."/>
            <person name="Rohde M."/>
            <person name="Klenk H.P."/>
            <person name="Kyrpides N.C."/>
        </authorList>
    </citation>
    <scope>NUCLEOTIDE SEQUENCE [LARGE SCALE GENOMIC DNA]</scope>
    <source>
        <strain evidence="3">ATCC 700683 / DSM 15641 / 12-3</strain>
    </source>
</reference>
<dbReference type="HOGENOM" id="CLU_101727_0_0_11"/>
<evidence type="ECO:0008006" key="4">
    <source>
        <dbReference type="Google" id="ProtNLM"/>
    </source>
</evidence>
<sequence>MSTTLKKTFTDFSAEEAWLNEMSAKGQALVAYRGMSGYTFVAAEPGAWQYAIEILDGKGTTRDNYLSFLKDVGIEVVSIYACRAYLRKKNDGVPFELHSDLKSRLEQAQKGNIPWTSIPLSQVVLALILITSVFSQVPESSNVAKGIVIGMAIILVTVAAIEFFIYGKPYRRRIRELKQAIMIKE</sequence>
<accession>C7MMR3</accession>
<dbReference type="Pfam" id="PF11193">
    <property type="entry name" value="DUF2812"/>
    <property type="match status" value="1"/>
</dbReference>
<evidence type="ECO:0000313" key="3">
    <source>
        <dbReference type="Proteomes" id="UP000000954"/>
    </source>
</evidence>
<proteinExistence type="predicted"/>
<dbReference type="AlphaFoldDB" id="C7MMR3"/>
<dbReference type="eggNOG" id="ENOG5032UIA">
    <property type="taxonomic scope" value="Bacteria"/>
</dbReference>
<keyword evidence="1" id="KW-0472">Membrane</keyword>
<keyword evidence="1" id="KW-1133">Transmembrane helix</keyword>
<gene>
    <name evidence="2" type="ordered locus">Ccur_04810</name>
</gene>
<dbReference type="InterPro" id="IPR021359">
    <property type="entry name" value="DUF2812"/>
</dbReference>
<feature type="transmembrane region" description="Helical" evidence="1">
    <location>
        <begin position="146"/>
        <end position="166"/>
    </location>
</feature>
<organism evidence="2 3">
    <name type="scientific">Cryptobacterium curtum (strain ATCC 700683 / DSM 15641 / CCUG 43107 / 12-3)</name>
    <dbReference type="NCBI Taxonomy" id="469378"/>
    <lineage>
        <taxon>Bacteria</taxon>
        <taxon>Bacillati</taxon>
        <taxon>Actinomycetota</taxon>
        <taxon>Coriobacteriia</taxon>
        <taxon>Eggerthellales</taxon>
        <taxon>Eggerthellaceae</taxon>
        <taxon>Cryptobacterium</taxon>
    </lineage>
</organism>
<evidence type="ECO:0000256" key="1">
    <source>
        <dbReference type="SAM" id="Phobius"/>
    </source>
</evidence>
<protein>
    <recommendedName>
        <fullName evidence="4">DUF2812 domain-containing protein</fullName>
    </recommendedName>
</protein>
<name>C7MMR3_CRYCD</name>
<dbReference type="EMBL" id="CP001682">
    <property type="protein sequence ID" value="ACU94203.1"/>
    <property type="molecule type" value="Genomic_DNA"/>
</dbReference>
<feature type="transmembrane region" description="Helical" evidence="1">
    <location>
        <begin position="113"/>
        <end position="134"/>
    </location>
</feature>
<dbReference type="STRING" id="469378.Ccur_04810"/>
<keyword evidence="1" id="KW-0812">Transmembrane</keyword>